<dbReference type="EMBL" id="KZ308511">
    <property type="protein sequence ID" value="KAG8230775.1"/>
    <property type="molecule type" value="Genomic_DNA"/>
</dbReference>
<reference evidence="2" key="1">
    <citation type="submission" date="2013-04" db="EMBL/GenBank/DDBJ databases">
        <authorList>
            <person name="Qu J."/>
            <person name="Murali S.C."/>
            <person name="Bandaranaike D."/>
            <person name="Bellair M."/>
            <person name="Blankenburg K."/>
            <person name="Chao H."/>
            <person name="Dinh H."/>
            <person name="Doddapaneni H."/>
            <person name="Downs B."/>
            <person name="Dugan-Rocha S."/>
            <person name="Elkadiri S."/>
            <person name="Gnanaolivu R.D."/>
            <person name="Hernandez B."/>
            <person name="Javaid M."/>
            <person name="Jayaseelan J.C."/>
            <person name="Lee S."/>
            <person name="Li M."/>
            <person name="Ming W."/>
            <person name="Munidasa M."/>
            <person name="Muniz J."/>
            <person name="Nguyen L."/>
            <person name="Ongeri F."/>
            <person name="Osuji N."/>
            <person name="Pu L.-L."/>
            <person name="Puazo M."/>
            <person name="Qu C."/>
            <person name="Quiroz J."/>
            <person name="Raj R."/>
            <person name="Weissenberger G."/>
            <person name="Xin Y."/>
            <person name="Zou X."/>
            <person name="Han Y."/>
            <person name="Richards S."/>
            <person name="Worley K."/>
            <person name="Muzny D."/>
            <person name="Gibbs R."/>
        </authorList>
    </citation>
    <scope>NUCLEOTIDE SEQUENCE</scope>
    <source>
        <strain evidence="2">Sampled in the wild</strain>
    </source>
</reference>
<comment type="caution">
    <text evidence="2">The sequence shown here is derived from an EMBL/GenBank/DDBJ whole genome shotgun (WGS) entry which is preliminary data.</text>
</comment>
<dbReference type="Gene3D" id="2.60.40.10">
    <property type="entry name" value="Immunoglobulins"/>
    <property type="match status" value="1"/>
</dbReference>
<keyword evidence="3" id="KW-1185">Reference proteome</keyword>
<evidence type="ECO:0000313" key="3">
    <source>
        <dbReference type="Proteomes" id="UP000792457"/>
    </source>
</evidence>
<organism evidence="2 3">
    <name type="scientific">Ladona fulva</name>
    <name type="common">Scarce chaser dragonfly</name>
    <name type="synonym">Libellula fulva</name>
    <dbReference type="NCBI Taxonomy" id="123851"/>
    <lineage>
        <taxon>Eukaryota</taxon>
        <taxon>Metazoa</taxon>
        <taxon>Ecdysozoa</taxon>
        <taxon>Arthropoda</taxon>
        <taxon>Hexapoda</taxon>
        <taxon>Insecta</taxon>
        <taxon>Pterygota</taxon>
        <taxon>Palaeoptera</taxon>
        <taxon>Odonata</taxon>
        <taxon>Epiprocta</taxon>
        <taxon>Anisoptera</taxon>
        <taxon>Libelluloidea</taxon>
        <taxon>Libellulidae</taxon>
        <taxon>Ladona</taxon>
    </lineage>
</organism>
<evidence type="ECO:0000259" key="1">
    <source>
        <dbReference type="PROSITE" id="PS50835"/>
    </source>
</evidence>
<proteinExistence type="predicted"/>
<dbReference type="SUPFAM" id="SSF48726">
    <property type="entry name" value="Immunoglobulin"/>
    <property type="match status" value="1"/>
</dbReference>
<name>A0A8K0KBN8_LADFU</name>
<evidence type="ECO:0000313" key="2">
    <source>
        <dbReference type="EMBL" id="KAG8230775.1"/>
    </source>
</evidence>
<dbReference type="InterPro" id="IPR007110">
    <property type="entry name" value="Ig-like_dom"/>
</dbReference>
<dbReference type="OrthoDB" id="152385at2759"/>
<sequence length="105" mass="11194">MFINEPRGVVEFGNDTGAVIACGARGSPTPKVEWVMAGDGSLAGPVPHIREPLPNGSLYFPPFPAEAYRHDIHSAVYRCEASNSAGRILSREVNVRAGESKVSLS</sequence>
<reference evidence="2" key="2">
    <citation type="submission" date="2017-10" db="EMBL/GenBank/DDBJ databases">
        <title>Ladona fulva Genome sequencing and assembly.</title>
        <authorList>
            <person name="Murali S."/>
            <person name="Richards S."/>
            <person name="Bandaranaike D."/>
            <person name="Bellair M."/>
            <person name="Blankenburg K."/>
            <person name="Chao H."/>
            <person name="Dinh H."/>
            <person name="Doddapaneni H."/>
            <person name="Dugan-Rocha S."/>
            <person name="Elkadiri S."/>
            <person name="Gnanaolivu R."/>
            <person name="Hernandez B."/>
            <person name="Skinner E."/>
            <person name="Javaid M."/>
            <person name="Lee S."/>
            <person name="Li M."/>
            <person name="Ming W."/>
            <person name="Munidasa M."/>
            <person name="Muniz J."/>
            <person name="Nguyen L."/>
            <person name="Hughes D."/>
            <person name="Osuji N."/>
            <person name="Pu L.-L."/>
            <person name="Puazo M."/>
            <person name="Qu C."/>
            <person name="Quiroz J."/>
            <person name="Raj R."/>
            <person name="Weissenberger G."/>
            <person name="Xin Y."/>
            <person name="Zou X."/>
            <person name="Han Y."/>
            <person name="Worley K."/>
            <person name="Muzny D."/>
            <person name="Gibbs R."/>
        </authorList>
    </citation>
    <scope>NUCLEOTIDE SEQUENCE</scope>
    <source>
        <strain evidence="2">Sampled in the wild</strain>
    </source>
</reference>
<gene>
    <name evidence="2" type="ORF">J437_LFUL010659</name>
</gene>
<dbReference type="InterPro" id="IPR036179">
    <property type="entry name" value="Ig-like_dom_sf"/>
</dbReference>
<protein>
    <recommendedName>
        <fullName evidence="1">Ig-like domain-containing protein</fullName>
    </recommendedName>
</protein>
<dbReference type="Proteomes" id="UP000792457">
    <property type="component" value="Unassembled WGS sequence"/>
</dbReference>
<feature type="domain" description="Ig-like" evidence="1">
    <location>
        <begin position="1"/>
        <end position="94"/>
    </location>
</feature>
<accession>A0A8K0KBN8</accession>
<dbReference type="InterPro" id="IPR013783">
    <property type="entry name" value="Ig-like_fold"/>
</dbReference>
<dbReference type="AlphaFoldDB" id="A0A8K0KBN8"/>
<dbReference type="PROSITE" id="PS50835">
    <property type="entry name" value="IG_LIKE"/>
    <property type="match status" value="1"/>
</dbReference>